<proteinExistence type="predicted"/>
<dbReference type="InterPro" id="IPR015996">
    <property type="entry name" value="UCP028451"/>
</dbReference>
<comment type="caution">
    <text evidence="1">The sequence shown here is derived from an EMBL/GenBank/DDBJ whole genome shotgun (WGS) entry which is preliminary data.</text>
</comment>
<dbReference type="Proteomes" id="UP000054396">
    <property type="component" value="Unassembled WGS sequence"/>
</dbReference>
<dbReference type="STRING" id="1685382.AVJ23_09480"/>
<dbReference type="PIRSF" id="PIRSF028451">
    <property type="entry name" value="UCP028451"/>
    <property type="match status" value="1"/>
</dbReference>
<reference evidence="1 2" key="1">
    <citation type="submission" date="2015-12" db="EMBL/GenBank/DDBJ databases">
        <authorList>
            <person name="Shamseldin A."/>
            <person name="Moawad H."/>
            <person name="Abd El-Rahim W.M."/>
            <person name="Sadowsky M.J."/>
        </authorList>
    </citation>
    <scope>NUCLEOTIDE SEQUENCE [LARGE SCALE GENOMIC DNA]</scope>
    <source>
        <strain evidence="1 2">SJ5A-1</strain>
    </source>
</reference>
<dbReference type="AlphaFoldDB" id="A0A0W7WL55"/>
<dbReference type="RefSeq" id="WP_058861929.1">
    <property type="nucleotide sequence ID" value="NZ_LPXO01000004.1"/>
</dbReference>
<dbReference type="EMBL" id="LPXO01000004">
    <property type="protein sequence ID" value="KUF11265.1"/>
    <property type="molecule type" value="Genomic_DNA"/>
</dbReference>
<accession>A0A0W7WL55</accession>
<gene>
    <name evidence="1" type="ORF">AVJ23_09480</name>
</gene>
<evidence type="ECO:0000313" key="2">
    <source>
        <dbReference type="Proteomes" id="UP000054396"/>
    </source>
</evidence>
<name>A0A0W7WL55_9RHOB</name>
<organism evidence="1 2">
    <name type="scientific">Pseudoponticoccus marisrubri</name>
    <dbReference type="NCBI Taxonomy" id="1685382"/>
    <lineage>
        <taxon>Bacteria</taxon>
        <taxon>Pseudomonadati</taxon>
        <taxon>Pseudomonadota</taxon>
        <taxon>Alphaproteobacteria</taxon>
        <taxon>Rhodobacterales</taxon>
        <taxon>Roseobacteraceae</taxon>
        <taxon>Pseudoponticoccus</taxon>
    </lineage>
</organism>
<evidence type="ECO:0000313" key="1">
    <source>
        <dbReference type="EMBL" id="KUF11265.1"/>
    </source>
</evidence>
<protein>
    <recommendedName>
        <fullName evidence="3">TIGR02453 family protein</fullName>
    </recommendedName>
</protein>
<evidence type="ECO:0008006" key="3">
    <source>
        <dbReference type="Google" id="ProtNLM"/>
    </source>
</evidence>
<keyword evidence="2" id="KW-1185">Reference proteome</keyword>
<dbReference type="PANTHER" id="PTHR36452">
    <property type="entry name" value="CHROMOSOME 12, WHOLE GENOME SHOTGUN SEQUENCE"/>
    <property type="match status" value="1"/>
</dbReference>
<sequence length="213" mass="24447">MAEPVDLSRLLPDARAFLEALSQNNTRAWFNAHKARYDSQLKRPGERLLADMAPWIEAETGEAPRTKLFRPHRDVRFSEDKTPYHTHLHLLWSLPDGRGWFFGLAPDYATAGMGIMSFDRRQVEAWRAAVDGAPGEALAEMLDASDWRVDPPALKRVPPPYPADHPREHLLRYKGFVAWQDDLDAALQEDPRRALERAFDRLSPLARWLAQMI</sequence>
<dbReference type="NCBIfam" id="TIGR02453">
    <property type="entry name" value="TIGR02453 family protein"/>
    <property type="match status" value="1"/>
</dbReference>
<dbReference type="OrthoDB" id="9794241at2"/>
<dbReference type="InterPro" id="IPR012808">
    <property type="entry name" value="CHP02453"/>
</dbReference>
<dbReference type="Pfam" id="PF09365">
    <property type="entry name" value="DUF2461"/>
    <property type="match status" value="1"/>
</dbReference>
<dbReference type="PANTHER" id="PTHR36452:SF1">
    <property type="entry name" value="DUF2461 DOMAIN-CONTAINING PROTEIN"/>
    <property type="match status" value="1"/>
</dbReference>